<evidence type="ECO:0000313" key="3">
    <source>
        <dbReference type="RefSeq" id="XP_022240531.1"/>
    </source>
</evidence>
<accession>A0ABM1SA76</accession>
<feature type="region of interest" description="Disordered" evidence="1">
    <location>
        <begin position="29"/>
        <end position="71"/>
    </location>
</feature>
<keyword evidence="2" id="KW-1185">Reference proteome</keyword>
<dbReference type="RefSeq" id="XP_022240531.1">
    <property type="nucleotide sequence ID" value="XM_022384823.1"/>
</dbReference>
<gene>
    <name evidence="3" type="primary">LOC111085583</name>
</gene>
<proteinExistence type="predicted"/>
<reference evidence="3" key="1">
    <citation type="submission" date="2025-08" db="UniProtKB">
        <authorList>
            <consortium name="RefSeq"/>
        </authorList>
    </citation>
    <scope>IDENTIFICATION</scope>
    <source>
        <tissue evidence="3">Muscle</tissue>
    </source>
</reference>
<protein>
    <submittedName>
        <fullName evidence="3">Uncharacterized protein LOC111085583</fullName>
    </submittedName>
</protein>
<evidence type="ECO:0000313" key="2">
    <source>
        <dbReference type="Proteomes" id="UP000694941"/>
    </source>
</evidence>
<organism evidence="2 3">
    <name type="scientific">Limulus polyphemus</name>
    <name type="common">Atlantic horseshoe crab</name>
    <dbReference type="NCBI Taxonomy" id="6850"/>
    <lineage>
        <taxon>Eukaryota</taxon>
        <taxon>Metazoa</taxon>
        <taxon>Ecdysozoa</taxon>
        <taxon>Arthropoda</taxon>
        <taxon>Chelicerata</taxon>
        <taxon>Merostomata</taxon>
        <taxon>Xiphosura</taxon>
        <taxon>Limulidae</taxon>
        <taxon>Limulus</taxon>
    </lineage>
</organism>
<feature type="compositionally biased region" description="Basic and acidic residues" evidence="1">
    <location>
        <begin position="236"/>
        <end position="251"/>
    </location>
</feature>
<dbReference type="Proteomes" id="UP000694941">
    <property type="component" value="Unplaced"/>
</dbReference>
<dbReference type="GeneID" id="111085583"/>
<name>A0ABM1SA76_LIMPO</name>
<feature type="region of interest" description="Disordered" evidence="1">
    <location>
        <begin position="126"/>
        <end position="251"/>
    </location>
</feature>
<evidence type="ECO:0000256" key="1">
    <source>
        <dbReference type="SAM" id="MobiDB-lite"/>
    </source>
</evidence>
<sequence length="251" mass="28885">MSNLFEREFDMSSADVLQRQKQLERIEEEKAKTKMAKEIQRRQREEEKRRDMEMLMSYNPWNKPGAGAPKEDLKRQKLVEAQLGSNIEEDDDVLGVEMRRQEELARKERLKQMQETQIKHFEEEEEVYQPWGKGFGNPERDNRGNIRRHKFSNEPQQGALEPRPPTQELGVALPLSNRGGNGAPQLTASGNLKTRLKKTLDTSTAPDHVNGANAPPPSEEEENYYPWGKTGAGAPLKEKNIAGRDFMEKMR</sequence>
<feature type="compositionally biased region" description="Basic and acidic residues" evidence="1">
    <location>
        <begin position="29"/>
        <end position="53"/>
    </location>
</feature>